<feature type="domain" description="CBS" evidence="4">
    <location>
        <begin position="318"/>
        <end position="374"/>
    </location>
</feature>
<evidence type="ECO:0000256" key="2">
    <source>
        <dbReference type="ARBA" id="ARBA00023122"/>
    </source>
</evidence>
<evidence type="ECO:0000313" key="5">
    <source>
        <dbReference type="EMBL" id="CAA3033469.1"/>
    </source>
</evidence>
<dbReference type="PROSITE" id="PS51371">
    <property type="entry name" value="CBS"/>
    <property type="match status" value="1"/>
</dbReference>
<dbReference type="Pfam" id="PF00571">
    <property type="entry name" value="CBS"/>
    <property type="match status" value="1"/>
</dbReference>
<evidence type="ECO:0000313" key="6">
    <source>
        <dbReference type="Proteomes" id="UP000594638"/>
    </source>
</evidence>
<dbReference type="OrthoDB" id="449052at2759"/>
<dbReference type="SUPFAM" id="SSF54631">
    <property type="entry name" value="CBS-domain pair"/>
    <property type="match status" value="2"/>
</dbReference>
<dbReference type="EMBL" id="CACTIH010010806">
    <property type="protein sequence ID" value="CAA3033469.1"/>
    <property type="molecule type" value="Genomic_DNA"/>
</dbReference>
<keyword evidence="1" id="KW-0677">Repeat</keyword>
<dbReference type="Gene3D" id="3.10.580.10">
    <property type="entry name" value="CBS-domain"/>
    <property type="match status" value="2"/>
</dbReference>
<dbReference type="InterPro" id="IPR046342">
    <property type="entry name" value="CBS_dom_sf"/>
</dbReference>
<proteinExistence type="predicted"/>
<dbReference type="CDD" id="cd02205">
    <property type="entry name" value="CBS_pair_SF"/>
    <property type="match status" value="1"/>
</dbReference>
<keyword evidence="6" id="KW-1185">Reference proteome</keyword>
<reference evidence="5 6" key="1">
    <citation type="submission" date="2019-12" db="EMBL/GenBank/DDBJ databases">
        <authorList>
            <person name="Alioto T."/>
            <person name="Alioto T."/>
            <person name="Gomez Garrido J."/>
        </authorList>
    </citation>
    <scope>NUCLEOTIDE SEQUENCE [LARGE SCALE GENOMIC DNA]</scope>
</reference>
<sequence>MQIQATKVEQKHGSILQPHRLRDEKVSDLIADNRRLVEVPYTASLADTMNALIANRITAVAVAAPPGHWIGAGGSMILEADKHTGEVRKHYIGMVTMLDILAQIAGNHVDTESGGGDDDLDQKMNVPVSSIIGRCLESLSLWTLNCNTSILDCMEVFSKGIHRALVPADSHMENIAGVELVESASSYRMLTQMDVIKFLKGYENELKGILSRKVKEIGAVSDIVFGVTDKTKVIDAIKCMNTASLNAVPIVQSSNDAGEDHSQLINGKNGKLVGTFSATDLRGFPLSQLKSCMHLSVVEFIEKCSVTPLHEVSGLRTSTKDLITCYPESTLREMVDKAINNHVHRVWVVDEQGLLGLVSLTDMTRVIRSWMLSEPA</sequence>
<dbReference type="AlphaFoldDB" id="A0A8S0VP60"/>
<dbReference type="Proteomes" id="UP000594638">
    <property type="component" value="Unassembled WGS sequence"/>
</dbReference>
<dbReference type="PANTHER" id="PTHR13780">
    <property type="entry name" value="AMP-ACTIVATED PROTEIN KINASE, GAMMA REGULATORY SUBUNIT"/>
    <property type="match status" value="1"/>
</dbReference>
<organism evidence="5 6">
    <name type="scientific">Olea europaea subsp. europaea</name>
    <dbReference type="NCBI Taxonomy" id="158383"/>
    <lineage>
        <taxon>Eukaryota</taxon>
        <taxon>Viridiplantae</taxon>
        <taxon>Streptophyta</taxon>
        <taxon>Embryophyta</taxon>
        <taxon>Tracheophyta</taxon>
        <taxon>Spermatophyta</taxon>
        <taxon>Magnoliopsida</taxon>
        <taxon>eudicotyledons</taxon>
        <taxon>Gunneridae</taxon>
        <taxon>Pentapetalae</taxon>
        <taxon>asterids</taxon>
        <taxon>lamiids</taxon>
        <taxon>Lamiales</taxon>
        <taxon>Oleaceae</taxon>
        <taxon>Oleeae</taxon>
        <taxon>Olea</taxon>
    </lineage>
</organism>
<dbReference type="GO" id="GO:0005634">
    <property type="term" value="C:nucleus"/>
    <property type="evidence" value="ECO:0007669"/>
    <property type="project" value="TreeGrafter"/>
</dbReference>
<dbReference type="InterPro" id="IPR050511">
    <property type="entry name" value="AMPK_gamma/SDS23_families"/>
</dbReference>
<evidence type="ECO:0000259" key="4">
    <source>
        <dbReference type="PROSITE" id="PS51371"/>
    </source>
</evidence>
<evidence type="ECO:0000256" key="3">
    <source>
        <dbReference type="PROSITE-ProRule" id="PRU00703"/>
    </source>
</evidence>
<evidence type="ECO:0000256" key="1">
    <source>
        <dbReference type="ARBA" id="ARBA00022737"/>
    </source>
</evidence>
<comment type="caution">
    <text evidence="5">The sequence shown here is derived from an EMBL/GenBank/DDBJ whole genome shotgun (WGS) entry which is preliminary data.</text>
</comment>
<keyword evidence="2 3" id="KW-0129">CBS domain</keyword>
<accession>A0A8S0VP60</accession>
<protein>
    <submittedName>
        <fullName evidence="5">SNF1-related kinase regulatory subunit gamma-like PV42a</fullName>
    </submittedName>
</protein>
<dbReference type="InterPro" id="IPR000644">
    <property type="entry name" value="CBS_dom"/>
</dbReference>
<dbReference type="GO" id="GO:0005737">
    <property type="term" value="C:cytoplasm"/>
    <property type="evidence" value="ECO:0007669"/>
    <property type="project" value="TreeGrafter"/>
</dbReference>
<dbReference type="PANTHER" id="PTHR13780:SF101">
    <property type="entry name" value="SNF1-RELATED PROTEIN KINASE REGULATORY SUBUNIT GAMMA-LIKE PV42A"/>
    <property type="match status" value="1"/>
</dbReference>
<dbReference type="Gramene" id="OE9A065049T1">
    <property type="protein sequence ID" value="OE9A065049C1"/>
    <property type="gene ID" value="OE9A065049"/>
</dbReference>
<gene>
    <name evidence="5" type="ORF">OLEA9_A065049</name>
</gene>
<dbReference type="SMART" id="SM00116">
    <property type="entry name" value="CBS"/>
    <property type="match status" value="2"/>
</dbReference>
<name>A0A8S0VP60_OLEEU</name>